<organism evidence="3 5">
    <name type="scientific">Aphanomyces astaci</name>
    <name type="common">Crayfish plague agent</name>
    <dbReference type="NCBI Taxonomy" id="112090"/>
    <lineage>
        <taxon>Eukaryota</taxon>
        <taxon>Sar</taxon>
        <taxon>Stramenopiles</taxon>
        <taxon>Oomycota</taxon>
        <taxon>Saprolegniomycetes</taxon>
        <taxon>Saprolegniales</taxon>
        <taxon>Verrucalvaceae</taxon>
        <taxon>Aphanomyces</taxon>
    </lineage>
</organism>
<accession>A0A397BJK8</accession>
<feature type="compositionally biased region" description="Pro residues" evidence="2">
    <location>
        <begin position="136"/>
        <end position="150"/>
    </location>
</feature>
<dbReference type="SUPFAM" id="SSF50978">
    <property type="entry name" value="WD40 repeat-like"/>
    <property type="match status" value="1"/>
</dbReference>
<dbReference type="InterPro" id="IPR015943">
    <property type="entry name" value="WD40/YVTN_repeat-like_dom_sf"/>
</dbReference>
<dbReference type="PANTHER" id="PTHR47232:SF1">
    <property type="entry name" value="TRANSDUCIN FAMILY PROTEIN _ WD-40 REPEAT FAMILY PROTEIN"/>
    <property type="match status" value="1"/>
</dbReference>
<keyword evidence="1" id="KW-0175">Coiled coil</keyword>
<evidence type="ECO:0000313" key="6">
    <source>
        <dbReference type="Proteomes" id="UP000266643"/>
    </source>
</evidence>
<dbReference type="Proteomes" id="UP000266239">
    <property type="component" value="Unassembled WGS sequence"/>
</dbReference>
<dbReference type="Pfam" id="PF00400">
    <property type="entry name" value="WD40"/>
    <property type="match status" value="1"/>
</dbReference>
<evidence type="ECO:0000313" key="5">
    <source>
        <dbReference type="Proteomes" id="UP000266239"/>
    </source>
</evidence>
<evidence type="ECO:0000256" key="1">
    <source>
        <dbReference type="SAM" id="Coils"/>
    </source>
</evidence>
<evidence type="ECO:0000313" key="4">
    <source>
        <dbReference type="EMBL" id="RHY64491.1"/>
    </source>
</evidence>
<sequence>MAGKGNGAAATKPDSSQMERELRESNDAIKLCDAEIKEQEMHILKHKCAMERHTELLKRQQYERQDLQIQRDSLLKRMEVFRQYKRGADLAPLEGTPPSKKHTSSSNAPMTTPTPPKATVDVRGTRSASVAKVVHPPSPPMKPSQAPPTTPRRLRNVVTVVNSPVRPRVHVASSIDPTAGSRRSSTSSSRHPDHFWSTTDKYKVLGQPRCVMIADLSDRKIRCSAFHSTLPDILATTSDEGMLRLWHYHHPRRTLAPLSSIPATAFRKTNGCIESIAWNPSRSKLAMAFRDPVKDQGGICVAEWESDTKLNLPPTNLWQADTALHPKGVSCIGWLDESYFVTGGVKHKLVCWNHATREVQTLHQHHRSEVRSVCPHSSGNAVFSGALDGVVAKFDLHTQTVSVLREWRKPVISKINAILEHPANPHLLMYSCVNPSNQVMMFHDLRQRPNDTMPSMVWHKLQNKGMSQYITPRWSSAGMHVSCGSTVGNVFIWDLRACRRLESPHQTVGVHNGKVLHGLWHSTQNAMITVSHDRNLGVVTFQ</sequence>
<dbReference type="EMBL" id="QUTA01004803">
    <property type="protein sequence ID" value="RHY18330.1"/>
    <property type="molecule type" value="Genomic_DNA"/>
</dbReference>
<protein>
    <submittedName>
        <fullName evidence="3">Uncharacterized protein</fullName>
    </submittedName>
</protein>
<evidence type="ECO:0000256" key="2">
    <source>
        <dbReference type="SAM" id="MobiDB-lite"/>
    </source>
</evidence>
<evidence type="ECO:0000313" key="3">
    <source>
        <dbReference type="EMBL" id="RHY18330.1"/>
    </source>
</evidence>
<dbReference type="InterPro" id="IPR036322">
    <property type="entry name" value="WD40_repeat_dom_sf"/>
</dbReference>
<dbReference type="SMART" id="SM00320">
    <property type="entry name" value="WD40"/>
    <property type="match status" value="4"/>
</dbReference>
<dbReference type="Gene3D" id="2.130.10.10">
    <property type="entry name" value="YVTN repeat-like/Quinoprotein amine dehydrogenase"/>
    <property type="match status" value="1"/>
</dbReference>
<dbReference type="Proteomes" id="UP000266643">
    <property type="component" value="Unassembled WGS sequence"/>
</dbReference>
<dbReference type="EMBL" id="QUTD01005043">
    <property type="protein sequence ID" value="RHY64491.1"/>
    <property type="molecule type" value="Genomic_DNA"/>
</dbReference>
<feature type="region of interest" description="Disordered" evidence="2">
    <location>
        <begin position="1"/>
        <end position="24"/>
    </location>
</feature>
<comment type="caution">
    <text evidence="3">The sequence shown here is derived from an EMBL/GenBank/DDBJ whole genome shotgun (WGS) entry which is preliminary data.</text>
</comment>
<reference evidence="5 6" key="1">
    <citation type="submission" date="2018-08" db="EMBL/GenBank/DDBJ databases">
        <title>Aphanomyces genome sequencing and annotation.</title>
        <authorList>
            <person name="Minardi D."/>
            <person name="Oidtmann B."/>
            <person name="Van Der Giezen M."/>
            <person name="Studholme D.J."/>
        </authorList>
    </citation>
    <scope>NUCLEOTIDE SEQUENCE [LARGE SCALE GENOMIC DNA]</scope>
    <source>
        <strain evidence="4 6">D2</strain>
        <strain evidence="3 5">Yx</strain>
    </source>
</reference>
<dbReference type="VEuPathDB" id="FungiDB:H257_14626"/>
<dbReference type="InterPro" id="IPR001680">
    <property type="entry name" value="WD40_rpt"/>
</dbReference>
<feature type="region of interest" description="Disordered" evidence="2">
    <location>
        <begin position="89"/>
        <end position="194"/>
    </location>
</feature>
<dbReference type="AlphaFoldDB" id="A0A397BJK8"/>
<feature type="coiled-coil region" evidence="1">
    <location>
        <begin position="50"/>
        <end position="77"/>
    </location>
</feature>
<name>A0A397BJK8_APHAT</name>
<gene>
    <name evidence="3" type="ORF">DYB25_004436</name>
    <name evidence="4" type="ORF">DYB30_001984</name>
</gene>
<dbReference type="PANTHER" id="PTHR47232">
    <property type="entry name" value="TRANSDUCIN FAMILY PROTEIN / WD-40 REPEAT FAMILY PROTEIN"/>
    <property type="match status" value="1"/>
</dbReference>
<proteinExistence type="predicted"/>